<dbReference type="AlphaFoldDB" id="A0A4Z2FKE4"/>
<dbReference type="EMBL" id="SRLO01001163">
    <property type="protein sequence ID" value="TNN40752.1"/>
    <property type="molecule type" value="Genomic_DNA"/>
</dbReference>
<proteinExistence type="predicted"/>
<evidence type="ECO:0000313" key="2">
    <source>
        <dbReference type="EMBL" id="TNN40752.1"/>
    </source>
</evidence>
<evidence type="ECO:0000313" key="3">
    <source>
        <dbReference type="Proteomes" id="UP000314294"/>
    </source>
</evidence>
<evidence type="ECO:0000256" key="1">
    <source>
        <dbReference type="SAM" id="MobiDB-lite"/>
    </source>
</evidence>
<keyword evidence="3" id="KW-1185">Reference proteome</keyword>
<comment type="caution">
    <text evidence="2">The sequence shown here is derived from an EMBL/GenBank/DDBJ whole genome shotgun (WGS) entry which is preliminary data.</text>
</comment>
<protein>
    <submittedName>
        <fullName evidence="2">Uncharacterized protein</fullName>
    </submittedName>
</protein>
<gene>
    <name evidence="2" type="ORF">EYF80_049099</name>
</gene>
<reference evidence="2 3" key="1">
    <citation type="submission" date="2019-03" db="EMBL/GenBank/DDBJ databases">
        <title>First draft genome of Liparis tanakae, snailfish: a comprehensive survey of snailfish specific genes.</title>
        <authorList>
            <person name="Kim W."/>
            <person name="Song I."/>
            <person name="Jeong J.-H."/>
            <person name="Kim D."/>
            <person name="Kim S."/>
            <person name="Ryu S."/>
            <person name="Song J.Y."/>
            <person name="Lee S.K."/>
        </authorList>
    </citation>
    <scope>NUCLEOTIDE SEQUENCE [LARGE SCALE GENOMIC DNA]</scope>
    <source>
        <tissue evidence="2">Muscle</tissue>
    </source>
</reference>
<sequence length="88" mass="9503">MALTSKHCGPAEPRLHPTPPRVRGRRRGLADGVHQAKRAASKKSLLQQRLPCSRFKVYGPLPANDSSACGSRGALPGYKPLVCTDKKT</sequence>
<feature type="region of interest" description="Disordered" evidence="1">
    <location>
        <begin position="1"/>
        <end position="44"/>
    </location>
</feature>
<name>A0A4Z2FKE4_9TELE</name>
<organism evidence="2 3">
    <name type="scientific">Liparis tanakae</name>
    <name type="common">Tanaka's snailfish</name>
    <dbReference type="NCBI Taxonomy" id="230148"/>
    <lineage>
        <taxon>Eukaryota</taxon>
        <taxon>Metazoa</taxon>
        <taxon>Chordata</taxon>
        <taxon>Craniata</taxon>
        <taxon>Vertebrata</taxon>
        <taxon>Euteleostomi</taxon>
        <taxon>Actinopterygii</taxon>
        <taxon>Neopterygii</taxon>
        <taxon>Teleostei</taxon>
        <taxon>Neoteleostei</taxon>
        <taxon>Acanthomorphata</taxon>
        <taxon>Eupercaria</taxon>
        <taxon>Perciformes</taxon>
        <taxon>Cottioidei</taxon>
        <taxon>Cottales</taxon>
        <taxon>Liparidae</taxon>
        <taxon>Liparis</taxon>
    </lineage>
</organism>
<accession>A0A4Z2FKE4</accession>
<dbReference type="Proteomes" id="UP000314294">
    <property type="component" value="Unassembled WGS sequence"/>
</dbReference>